<keyword evidence="1" id="KW-0472">Membrane</keyword>
<keyword evidence="1" id="KW-0812">Transmembrane</keyword>
<protein>
    <submittedName>
        <fullName evidence="2">Uncharacterized protein</fullName>
    </submittedName>
</protein>
<dbReference type="Proteomes" id="UP000184139">
    <property type="component" value="Unassembled WGS sequence"/>
</dbReference>
<evidence type="ECO:0000256" key="1">
    <source>
        <dbReference type="SAM" id="Phobius"/>
    </source>
</evidence>
<accession>A0A1M5S3P7</accession>
<gene>
    <name evidence="2" type="ORF">SAMN02745124_00144</name>
</gene>
<name>A0A1M5S3P7_9BACT</name>
<sequence>MQLKTSFLSGEFWLFALIALGMMYLEHKGISAADVKAHGEVLVVKMQDYVTSVGPLVLAVAFGIKRTILKIQKMKAEMAIQIEQIRSALRE</sequence>
<dbReference type="AlphaFoldDB" id="A0A1M5S3P7"/>
<dbReference type="EMBL" id="FQXS01000001">
    <property type="protein sequence ID" value="SHH33060.1"/>
    <property type="molecule type" value="Genomic_DNA"/>
</dbReference>
<dbReference type="STRING" id="1121409.SAMN02745124_00144"/>
<feature type="transmembrane region" description="Helical" evidence="1">
    <location>
        <begin position="7"/>
        <end position="25"/>
    </location>
</feature>
<evidence type="ECO:0000313" key="3">
    <source>
        <dbReference type="Proteomes" id="UP000184139"/>
    </source>
</evidence>
<proteinExistence type="predicted"/>
<evidence type="ECO:0000313" key="2">
    <source>
        <dbReference type="EMBL" id="SHH33060.1"/>
    </source>
</evidence>
<keyword evidence="1" id="KW-1133">Transmembrane helix</keyword>
<keyword evidence="3" id="KW-1185">Reference proteome</keyword>
<feature type="transmembrane region" description="Helical" evidence="1">
    <location>
        <begin position="49"/>
        <end position="68"/>
    </location>
</feature>
<reference evidence="2 3" key="1">
    <citation type="submission" date="2016-11" db="EMBL/GenBank/DDBJ databases">
        <authorList>
            <person name="Jaros S."/>
            <person name="Januszkiewicz K."/>
            <person name="Wedrychowicz H."/>
        </authorList>
    </citation>
    <scope>NUCLEOTIDE SEQUENCE [LARGE SCALE GENOMIC DNA]</scope>
    <source>
        <strain evidence="2 3">DSM 9705</strain>
    </source>
</reference>
<dbReference type="RefSeq" id="WP_073372911.1">
    <property type="nucleotide sequence ID" value="NZ_FQXS01000001.1"/>
</dbReference>
<organism evidence="2 3">
    <name type="scientific">Desulfofustis glycolicus DSM 9705</name>
    <dbReference type="NCBI Taxonomy" id="1121409"/>
    <lineage>
        <taxon>Bacteria</taxon>
        <taxon>Pseudomonadati</taxon>
        <taxon>Thermodesulfobacteriota</taxon>
        <taxon>Desulfobulbia</taxon>
        <taxon>Desulfobulbales</taxon>
        <taxon>Desulfocapsaceae</taxon>
        <taxon>Desulfofustis</taxon>
    </lineage>
</organism>